<name>A0A7R5L4U5_9PASS</name>
<dbReference type="Proteomes" id="UP000504627">
    <property type="component" value="Unplaced"/>
</dbReference>
<dbReference type="InterPro" id="IPR032013">
    <property type="entry name" value="DUF4795"/>
</dbReference>
<evidence type="ECO:0000313" key="4">
    <source>
        <dbReference type="Proteomes" id="UP000504627"/>
    </source>
</evidence>
<dbReference type="RefSeq" id="XP_039245202.1">
    <property type="nucleotide sequence ID" value="XM_039389268.1"/>
</dbReference>
<feature type="domain" description="DUF4795" evidence="3">
    <location>
        <begin position="248"/>
        <end position="447"/>
    </location>
</feature>
<accession>A0A7R5L4U5</accession>
<evidence type="ECO:0000256" key="1">
    <source>
        <dbReference type="SAM" id="Coils"/>
    </source>
</evidence>
<gene>
    <name evidence="5" type="primary">LOC113994902</name>
</gene>
<protein>
    <submittedName>
        <fullName evidence="5">Glutamine-rich protein 2-like isoform X7</fullName>
    </submittedName>
</protein>
<dbReference type="PANTHER" id="PTHR47080">
    <property type="entry name" value="CHROMOSOME 16 OPEN READING FRAME 96"/>
    <property type="match status" value="1"/>
</dbReference>
<evidence type="ECO:0000256" key="2">
    <source>
        <dbReference type="SAM" id="MobiDB-lite"/>
    </source>
</evidence>
<keyword evidence="4" id="KW-1185">Reference proteome</keyword>
<dbReference type="AlphaFoldDB" id="A0A7R5L4U5"/>
<feature type="coiled-coil region" evidence="1">
    <location>
        <begin position="123"/>
        <end position="242"/>
    </location>
</feature>
<feature type="compositionally biased region" description="Pro residues" evidence="2">
    <location>
        <begin position="427"/>
        <end position="441"/>
    </location>
</feature>
<keyword evidence="1" id="KW-0175">Coiled coil</keyword>
<reference evidence="5" key="1">
    <citation type="submission" date="2025-08" db="UniProtKB">
        <authorList>
            <consortium name="RefSeq"/>
        </authorList>
    </citation>
    <scope>IDENTIFICATION</scope>
    <source>
        <tissue evidence="5">Muscle</tissue>
    </source>
</reference>
<sequence length="506" mass="57824">MATPLDTLSLSQLLDLAIGMPQNGAVHFAAMRKLLQAVLGHLDVQYLTAQEPWTGELSGPSLAELAMGMKDMKQEMESCRKLISEDLRAEIGAIKAEHSRVSEDIKKIQEAQAMAESKHLQEIDKLKAAQSRMAEDMKKVQEEHDQAMAECQDLREEIDRIKATLSFMEEDIMRIKETLALMKKMEDDIRKLREDIAKWKEETNEQITQQLESVLQKTKSELKKMEEQQEMKNSMLEQLVTETANQLNAQDQQLLQHMEDSFGKIQKEYKKFSYISESIQTDCQMKQKAIEMLFQSLETLKDKAEEQNMLAAKDMKSALGSKVSCTQFEASMERLDQRLQEMQGQVLGQNEQWNEVQQQLSNMMENKLDRLELKPFHKQMEKIWQKSIKELEKKMAESDSAAGLRKQLPVPFTCLSCDRPVKTQVPGPKPETLPYLQPLPPIKIFSPAPHQGRTAKPKENSDQWQDPPSGTEHRESSEQQKPQAAHPGFPPEQCAAEGHHSTPQQA</sequence>
<feature type="region of interest" description="Disordered" evidence="2">
    <location>
        <begin position="423"/>
        <end position="506"/>
    </location>
</feature>
<proteinExistence type="predicted"/>
<evidence type="ECO:0000259" key="3">
    <source>
        <dbReference type="Pfam" id="PF16043"/>
    </source>
</evidence>
<organism evidence="4 5">
    <name type="scientific">Pipra filicauda</name>
    <name type="common">Wire-tailed manakin</name>
    <dbReference type="NCBI Taxonomy" id="649802"/>
    <lineage>
        <taxon>Eukaryota</taxon>
        <taxon>Metazoa</taxon>
        <taxon>Chordata</taxon>
        <taxon>Craniata</taxon>
        <taxon>Vertebrata</taxon>
        <taxon>Euteleostomi</taxon>
        <taxon>Archelosauria</taxon>
        <taxon>Archosauria</taxon>
        <taxon>Dinosauria</taxon>
        <taxon>Saurischia</taxon>
        <taxon>Theropoda</taxon>
        <taxon>Coelurosauria</taxon>
        <taxon>Aves</taxon>
        <taxon>Neognathae</taxon>
        <taxon>Neoaves</taxon>
        <taxon>Telluraves</taxon>
        <taxon>Australaves</taxon>
        <taxon>Passeriformes</taxon>
        <taxon>Pipridae</taxon>
        <taxon>Pipra</taxon>
    </lineage>
</organism>
<dbReference type="Pfam" id="PF16043">
    <property type="entry name" value="DUF4795"/>
    <property type="match status" value="1"/>
</dbReference>
<dbReference type="PANTHER" id="PTHR47080:SF2">
    <property type="entry name" value="GLUTAMINE-RICH PROTEIN 2"/>
    <property type="match status" value="1"/>
</dbReference>
<feature type="coiled-coil region" evidence="1">
    <location>
        <begin position="325"/>
        <end position="374"/>
    </location>
</feature>
<dbReference type="GeneID" id="113994902"/>
<evidence type="ECO:0000313" key="5">
    <source>
        <dbReference type="RefSeq" id="XP_039245202.1"/>
    </source>
</evidence>